<protein>
    <submittedName>
        <fullName evidence="1">Uncharacterized protein</fullName>
    </submittedName>
</protein>
<accession>A0A9X2FD13</accession>
<name>A0A9X2FD13_9BACT</name>
<evidence type="ECO:0000313" key="1">
    <source>
        <dbReference type="EMBL" id="MCO6046817.1"/>
    </source>
</evidence>
<dbReference type="EMBL" id="JAMXLR010000077">
    <property type="protein sequence ID" value="MCO6046817.1"/>
    <property type="molecule type" value="Genomic_DNA"/>
</dbReference>
<dbReference type="RefSeq" id="WP_252854929.1">
    <property type="nucleotide sequence ID" value="NZ_JAMXLR010000077.1"/>
</dbReference>
<sequence length="172" mass="18882">MPDQPDSLAFPWPHAHELRGPAVRCVIDDPVWMAAVRRGVNLWQSTQPSKLPLARFAELLDLDSAANDQQLLDIVEVTNGQLSTAAEWIDLRRKKNPVAALLCRRTLVEPDHRAAATQLLREAGAVEVLAAPPEVPRLAAVFSWLTARPNAAANSLGELPLPCWAPPWQAAR</sequence>
<organism evidence="1 2">
    <name type="scientific">Aeoliella straminimaris</name>
    <dbReference type="NCBI Taxonomy" id="2954799"/>
    <lineage>
        <taxon>Bacteria</taxon>
        <taxon>Pseudomonadati</taxon>
        <taxon>Planctomycetota</taxon>
        <taxon>Planctomycetia</taxon>
        <taxon>Pirellulales</taxon>
        <taxon>Lacipirellulaceae</taxon>
        <taxon>Aeoliella</taxon>
    </lineage>
</organism>
<evidence type="ECO:0000313" key="2">
    <source>
        <dbReference type="Proteomes" id="UP001155241"/>
    </source>
</evidence>
<comment type="caution">
    <text evidence="1">The sequence shown here is derived from an EMBL/GenBank/DDBJ whole genome shotgun (WGS) entry which is preliminary data.</text>
</comment>
<reference evidence="1" key="1">
    <citation type="submission" date="2022-06" db="EMBL/GenBank/DDBJ databases">
        <title>Aeoliella straminimaris, a novel planctomycete from sediments.</title>
        <authorList>
            <person name="Vitorino I.R."/>
            <person name="Lage O.M."/>
        </authorList>
    </citation>
    <scope>NUCLEOTIDE SEQUENCE</scope>
    <source>
        <strain evidence="1">ICT_H6.2</strain>
    </source>
</reference>
<proteinExistence type="predicted"/>
<gene>
    <name evidence="1" type="ORF">NG895_23205</name>
</gene>
<keyword evidence="2" id="KW-1185">Reference proteome</keyword>
<dbReference type="AlphaFoldDB" id="A0A9X2FD13"/>
<dbReference type="Proteomes" id="UP001155241">
    <property type="component" value="Unassembled WGS sequence"/>
</dbReference>